<accession>A0A9P6E4K0</accession>
<evidence type="ECO:0000313" key="3">
    <source>
        <dbReference type="Proteomes" id="UP000807306"/>
    </source>
</evidence>
<evidence type="ECO:0000313" key="2">
    <source>
        <dbReference type="EMBL" id="KAF9522441.1"/>
    </source>
</evidence>
<dbReference type="AlphaFoldDB" id="A0A9P6E4K0"/>
<sequence length="263" mass="29762">MAAQLRYFQNIPTIHDKHPEIPPLYHGLNLNQALQVDDVYSLEDLQQARATASALKGLHLAGVAPEVNAEIIHTAETRSATIEAAHSVLKFSAPNFQQMAELLIRINNQLVEANQRMVRIEQQAERMDQRLARMERKVDVIETNTSRLPAQITNLRIIGRNNRLQGAVELDAPQKEVPGSGRALALRMAPNQDVRRQLEDEYPPNHPAALLGSSPPEFIVDPESYQHIDILKLILFYNDRFGVLVTDTLPTRMIKLRTFLTQF</sequence>
<organism evidence="2 3">
    <name type="scientific">Crepidotus variabilis</name>
    <dbReference type="NCBI Taxonomy" id="179855"/>
    <lineage>
        <taxon>Eukaryota</taxon>
        <taxon>Fungi</taxon>
        <taxon>Dikarya</taxon>
        <taxon>Basidiomycota</taxon>
        <taxon>Agaricomycotina</taxon>
        <taxon>Agaricomycetes</taxon>
        <taxon>Agaricomycetidae</taxon>
        <taxon>Agaricales</taxon>
        <taxon>Agaricineae</taxon>
        <taxon>Crepidotaceae</taxon>
        <taxon>Crepidotus</taxon>
    </lineage>
</organism>
<dbReference type="Proteomes" id="UP000807306">
    <property type="component" value="Unassembled WGS sequence"/>
</dbReference>
<gene>
    <name evidence="2" type="ORF">CPB83DRAFT_899622</name>
</gene>
<comment type="caution">
    <text evidence="2">The sequence shown here is derived from an EMBL/GenBank/DDBJ whole genome shotgun (WGS) entry which is preliminary data.</text>
</comment>
<name>A0A9P6E4K0_9AGAR</name>
<keyword evidence="1" id="KW-0175">Coiled coil</keyword>
<dbReference type="OrthoDB" id="3047760at2759"/>
<reference evidence="2" key="1">
    <citation type="submission" date="2020-11" db="EMBL/GenBank/DDBJ databases">
        <authorList>
            <consortium name="DOE Joint Genome Institute"/>
            <person name="Ahrendt S."/>
            <person name="Riley R."/>
            <person name="Andreopoulos W."/>
            <person name="Labutti K."/>
            <person name="Pangilinan J."/>
            <person name="Ruiz-Duenas F.J."/>
            <person name="Barrasa J.M."/>
            <person name="Sanchez-Garcia M."/>
            <person name="Camarero S."/>
            <person name="Miyauchi S."/>
            <person name="Serrano A."/>
            <person name="Linde D."/>
            <person name="Babiker R."/>
            <person name="Drula E."/>
            <person name="Ayuso-Fernandez I."/>
            <person name="Pacheco R."/>
            <person name="Padilla G."/>
            <person name="Ferreira P."/>
            <person name="Barriuso J."/>
            <person name="Kellner H."/>
            <person name="Castanera R."/>
            <person name="Alfaro M."/>
            <person name="Ramirez L."/>
            <person name="Pisabarro A.G."/>
            <person name="Kuo A."/>
            <person name="Tritt A."/>
            <person name="Lipzen A."/>
            <person name="He G."/>
            <person name="Yan M."/>
            <person name="Ng V."/>
            <person name="Cullen D."/>
            <person name="Martin F."/>
            <person name="Rosso M.-N."/>
            <person name="Henrissat B."/>
            <person name="Hibbett D."/>
            <person name="Martinez A.T."/>
            <person name="Grigoriev I.V."/>
        </authorList>
    </citation>
    <scope>NUCLEOTIDE SEQUENCE</scope>
    <source>
        <strain evidence="2">CBS 506.95</strain>
    </source>
</reference>
<feature type="coiled-coil region" evidence="1">
    <location>
        <begin position="103"/>
        <end position="144"/>
    </location>
</feature>
<evidence type="ECO:0000256" key="1">
    <source>
        <dbReference type="SAM" id="Coils"/>
    </source>
</evidence>
<keyword evidence="3" id="KW-1185">Reference proteome</keyword>
<dbReference type="EMBL" id="MU157945">
    <property type="protein sequence ID" value="KAF9522441.1"/>
    <property type="molecule type" value="Genomic_DNA"/>
</dbReference>
<proteinExistence type="predicted"/>
<protein>
    <submittedName>
        <fullName evidence="2">Uncharacterized protein</fullName>
    </submittedName>
</protein>